<evidence type="ECO:0000259" key="1">
    <source>
        <dbReference type="Pfam" id="PF04717"/>
    </source>
</evidence>
<evidence type="ECO:0000313" key="3">
    <source>
        <dbReference type="Proteomes" id="UP000240739"/>
    </source>
</evidence>
<dbReference type="Pfam" id="PF05954">
    <property type="entry name" value="Phage_GPD"/>
    <property type="match status" value="1"/>
</dbReference>
<dbReference type="RefSeq" id="WP_107566727.1">
    <property type="nucleotide sequence ID" value="NZ_PYYB01000001.1"/>
</dbReference>
<dbReference type="InterPro" id="IPR006531">
    <property type="entry name" value="Gp5/Vgr_OB"/>
</dbReference>
<evidence type="ECO:0000313" key="2">
    <source>
        <dbReference type="EMBL" id="PTL58289.1"/>
    </source>
</evidence>
<dbReference type="AlphaFoldDB" id="A0A2T4UGG8"/>
<keyword evidence="3" id="KW-1185">Reference proteome</keyword>
<dbReference type="Gene3D" id="2.40.50.230">
    <property type="entry name" value="Gp5 N-terminal domain"/>
    <property type="match status" value="1"/>
</dbReference>
<proteinExistence type="predicted"/>
<gene>
    <name evidence="2" type="ORF">C7Y72_00815</name>
</gene>
<dbReference type="NCBIfam" id="NF033848">
    <property type="entry name" value="VgrG_rel"/>
    <property type="match status" value="1"/>
</dbReference>
<dbReference type="Gene3D" id="3.55.50.10">
    <property type="entry name" value="Baseplate protein-like domains"/>
    <property type="match status" value="1"/>
</dbReference>
<name>A0A2T4UGG8_9ACTN</name>
<dbReference type="EMBL" id="PYYB01000001">
    <property type="protein sequence ID" value="PTL58289.1"/>
    <property type="molecule type" value="Genomic_DNA"/>
</dbReference>
<dbReference type="InterPro" id="IPR037026">
    <property type="entry name" value="Vgr_OB-fold_dom_sf"/>
</dbReference>
<dbReference type="Proteomes" id="UP000240739">
    <property type="component" value="Unassembled WGS sequence"/>
</dbReference>
<dbReference type="InterPro" id="IPR047702">
    <property type="entry name" value="VgrG-rel"/>
</dbReference>
<dbReference type="OrthoDB" id="1907165at2"/>
<feature type="domain" description="Gp5/Type VI secretion system Vgr protein OB-fold" evidence="1">
    <location>
        <begin position="367"/>
        <end position="439"/>
    </location>
</feature>
<comment type="caution">
    <text evidence="2">The sequence shown here is derived from an EMBL/GenBank/DDBJ whole genome shotgun (WGS) entry which is preliminary data.</text>
</comment>
<sequence>MSPADSAVLAPGIDVKLGGSPLDPLIAAQLAHAEIDLATGLPDRATLRFNDHRHELVDHRAFVIGAKLEIKLGAALQRTAATVFVGEVAAVEVEFGGELGTTIDLVAFDATHRMHNTVASRTFKQASARDALQKIAAEHGLRVGSIDTVVAPAKLETIDQVAESDWRFLTRLLRDAGGRLQSDLGTLTVVEVGAAARGAREIELAWGQGLLRFRPRASGAGQRKEVVVTQWDPEQKRETVAKAPVPKTAPALKRPAATGRVTYAMRPGEGTKTTEPLAKAAAAEVARHFLEAEAVAHGDPRLRPGATANVTGVGKRFGGKHVIVGATHVFHAAGGYVTRLRLGGGESSLLQDLGSAPARRATDQLVVGVVTNTKDPKKLGRVKVKIPVLEGLETDWARVALGSAGANRGTYQQLMVDDEVVLGFEHGDIERCFVLGVLHNGKDKPDAAMVDPATAIGIRQDKDLDAAFKGKALVATDKGMTVKAAQGPLELTANKAMTLKSETAAIAIEASASDVKVDAKGQIAISGVSAVKISSTAQLSIEANGPLKLKGAIVEINATAMAKISGATVMLG</sequence>
<reference evidence="2 3" key="1">
    <citation type="submission" date="2018-03" db="EMBL/GenBank/DDBJ databases">
        <title>Aquarubrobacter algicola gen. nov., sp. nov., a novel actinobacterium isolated from shallow eutrophic lake during the end of cyanobacterial harmful algal blooms.</title>
        <authorList>
            <person name="Chun S.J."/>
        </authorList>
    </citation>
    <scope>NUCLEOTIDE SEQUENCE [LARGE SCALE GENOMIC DNA]</scope>
    <source>
        <strain evidence="2 3">Seoho-28</strain>
    </source>
</reference>
<dbReference type="SUPFAM" id="SSF69279">
    <property type="entry name" value="Phage tail proteins"/>
    <property type="match status" value="1"/>
</dbReference>
<organism evidence="2 3">
    <name type="scientific">Paraconexibacter algicola</name>
    <dbReference type="NCBI Taxonomy" id="2133960"/>
    <lineage>
        <taxon>Bacteria</taxon>
        <taxon>Bacillati</taxon>
        <taxon>Actinomycetota</taxon>
        <taxon>Thermoleophilia</taxon>
        <taxon>Solirubrobacterales</taxon>
        <taxon>Paraconexibacteraceae</taxon>
        <taxon>Paraconexibacter</taxon>
    </lineage>
</organism>
<accession>A0A2T4UGG8</accession>
<dbReference type="SUPFAM" id="SSF69255">
    <property type="entry name" value="gp5 N-terminal domain-like"/>
    <property type="match status" value="1"/>
</dbReference>
<dbReference type="Pfam" id="PF04717">
    <property type="entry name" value="Phage_base_V"/>
    <property type="match status" value="1"/>
</dbReference>
<protein>
    <recommendedName>
        <fullName evidence="1">Gp5/Type VI secretion system Vgr protein OB-fold domain-containing protein</fullName>
    </recommendedName>
</protein>